<evidence type="ECO:0000313" key="2">
    <source>
        <dbReference type="Proteomes" id="UP001165586"/>
    </source>
</evidence>
<reference evidence="1" key="1">
    <citation type="submission" date="2022-08" db="EMBL/GenBank/DDBJ databases">
        <authorList>
            <person name="Deng Y."/>
            <person name="Han X.-F."/>
            <person name="Zhang Y.-Q."/>
        </authorList>
    </citation>
    <scope>NUCLEOTIDE SEQUENCE</scope>
    <source>
        <strain evidence="1">CPCC 203386</strain>
    </source>
</reference>
<feature type="non-terminal residue" evidence="1">
    <location>
        <position position="211"/>
    </location>
</feature>
<organism evidence="1 2">
    <name type="scientific">Herbiconiux daphne</name>
    <dbReference type="NCBI Taxonomy" id="2970914"/>
    <lineage>
        <taxon>Bacteria</taxon>
        <taxon>Bacillati</taxon>
        <taxon>Actinomycetota</taxon>
        <taxon>Actinomycetes</taxon>
        <taxon>Micrococcales</taxon>
        <taxon>Microbacteriaceae</taxon>
        <taxon>Herbiconiux</taxon>
    </lineage>
</organism>
<dbReference type="Proteomes" id="UP001165586">
    <property type="component" value="Unassembled WGS sequence"/>
</dbReference>
<comment type="caution">
    <text evidence="1">The sequence shown here is derived from an EMBL/GenBank/DDBJ whole genome shotgun (WGS) entry which is preliminary data.</text>
</comment>
<gene>
    <name evidence="1" type="ORF">N1032_26035</name>
</gene>
<protein>
    <submittedName>
        <fullName evidence="1">Uncharacterized protein</fullName>
    </submittedName>
</protein>
<proteinExistence type="predicted"/>
<accession>A0ABT2HBA8</accession>
<dbReference type="RefSeq" id="WP_259543520.1">
    <property type="nucleotide sequence ID" value="NZ_JANLCJ010000490.1"/>
</dbReference>
<evidence type="ECO:0000313" key="1">
    <source>
        <dbReference type="EMBL" id="MCS5737192.1"/>
    </source>
</evidence>
<feature type="non-terminal residue" evidence="1">
    <location>
        <position position="1"/>
    </location>
</feature>
<sequence length="211" mass="23114">SNETLGDDVGFSTLAIFDSKTELQKNAAVVLSCITSFQDDQSVDATDASCLDGGYNPDTLAVSKSITASTMTQNSFWLNPLEHKTDNIDGFFPVTVKSEVLPYKWNGDDYGVIYITDIAPDNCGWVTVSSDNKCEQVFQATYASHAIQLDDTEFIELKGNFNAVNNGAVLVNKSYVGQSLLVTYPRSITVEEYVADDSRLEGWHAEIQVPV</sequence>
<dbReference type="EMBL" id="JANLCJ010000490">
    <property type="protein sequence ID" value="MCS5737192.1"/>
    <property type="molecule type" value="Genomic_DNA"/>
</dbReference>
<name>A0ABT2HBA8_9MICO</name>
<keyword evidence="2" id="KW-1185">Reference proteome</keyword>